<dbReference type="SUPFAM" id="SSF46689">
    <property type="entry name" value="Homeodomain-like"/>
    <property type="match status" value="2"/>
</dbReference>
<dbReference type="Pfam" id="PF02311">
    <property type="entry name" value="AraC_binding"/>
    <property type="match status" value="1"/>
</dbReference>
<evidence type="ECO:0000256" key="3">
    <source>
        <dbReference type="ARBA" id="ARBA00023163"/>
    </source>
</evidence>
<dbReference type="Proteomes" id="UP001501676">
    <property type="component" value="Unassembled WGS sequence"/>
</dbReference>
<evidence type="ECO:0000313" key="6">
    <source>
        <dbReference type="Proteomes" id="UP001501676"/>
    </source>
</evidence>
<evidence type="ECO:0000259" key="4">
    <source>
        <dbReference type="SMART" id="SM00342"/>
    </source>
</evidence>
<keyword evidence="6" id="KW-1185">Reference proteome</keyword>
<feature type="domain" description="HTH araC/xylS-type" evidence="4">
    <location>
        <begin position="205"/>
        <end position="288"/>
    </location>
</feature>
<name>A0ABP6SRR9_9ACTN</name>
<keyword evidence="2" id="KW-0238">DNA-binding</keyword>
<dbReference type="EMBL" id="BAAAYN010000005">
    <property type="protein sequence ID" value="GAA3383302.1"/>
    <property type="molecule type" value="Genomic_DNA"/>
</dbReference>
<protein>
    <recommendedName>
        <fullName evidence="4">HTH araC/xylS-type domain-containing protein</fullName>
    </recommendedName>
</protein>
<dbReference type="Pfam" id="PF12833">
    <property type="entry name" value="HTH_18"/>
    <property type="match status" value="1"/>
</dbReference>
<keyword evidence="1" id="KW-0805">Transcription regulation</keyword>
<dbReference type="Gene3D" id="2.60.120.10">
    <property type="entry name" value="Jelly Rolls"/>
    <property type="match status" value="1"/>
</dbReference>
<dbReference type="PANTHER" id="PTHR46796">
    <property type="entry name" value="HTH-TYPE TRANSCRIPTIONAL ACTIVATOR RHAS-RELATED"/>
    <property type="match status" value="1"/>
</dbReference>
<dbReference type="InterPro" id="IPR018060">
    <property type="entry name" value="HTH_AraC"/>
</dbReference>
<organism evidence="5 6">
    <name type="scientific">Cryptosporangium minutisporangium</name>
    <dbReference type="NCBI Taxonomy" id="113569"/>
    <lineage>
        <taxon>Bacteria</taxon>
        <taxon>Bacillati</taxon>
        <taxon>Actinomycetota</taxon>
        <taxon>Actinomycetes</taxon>
        <taxon>Cryptosporangiales</taxon>
        <taxon>Cryptosporangiaceae</taxon>
        <taxon>Cryptosporangium</taxon>
    </lineage>
</organism>
<dbReference type="InterPro" id="IPR003313">
    <property type="entry name" value="AraC-bd"/>
</dbReference>
<dbReference type="InterPro" id="IPR009057">
    <property type="entry name" value="Homeodomain-like_sf"/>
</dbReference>
<proteinExistence type="predicted"/>
<dbReference type="InterPro" id="IPR050204">
    <property type="entry name" value="AraC_XylS_family_regulators"/>
</dbReference>
<evidence type="ECO:0000256" key="2">
    <source>
        <dbReference type="ARBA" id="ARBA00023125"/>
    </source>
</evidence>
<sequence length="308" mass="34120">MTAQPVEDTDGLVHFTQGSLVYAGQHRHELGYPVHSHSFLEVALVLDGVGTHHSLAGAQPLSRGDAVLLRPGVWHEYRDCRRLVLFNCCFSPDLLHRELAWTREDPLLGHLLWTGPQTRGRHGMLAARFDEGALENSRPHLDALAELHAKPLTRHRGAVVGRLCLFLNELARAVEQDAGSSGTGASAHPTVVAAMRLLEQRLAYPWRLDDLARDLHLAPGSLVRLFRSAVGMPPMAYLARQRAEAAATLLLTTDLPVTEIGRTVGWSDPNYFARRFRAHLGLNATEYRRRFRADAGAMAAKLRPLLVD</sequence>
<dbReference type="InterPro" id="IPR037923">
    <property type="entry name" value="HTH-like"/>
</dbReference>
<evidence type="ECO:0000256" key="1">
    <source>
        <dbReference type="ARBA" id="ARBA00023015"/>
    </source>
</evidence>
<dbReference type="Gene3D" id="1.10.10.60">
    <property type="entry name" value="Homeodomain-like"/>
    <property type="match status" value="2"/>
</dbReference>
<dbReference type="InterPro" id="IPR014710">
    <property type="entry name" value="RmlC-like_jellyroll"/>
</dbReference>
<accession>A0ABP6SRR9</accession>
<dbReference type="RefSeq" id="WP_345726637.1">
    <property type="nucleotide sequence ID" value="NZ_BAAAYN010000005.1"/>
</dbReference>
<keyword evidence="3" id="KW-0804">Transcription</keyword>
<comment type="caution">
    <text evidence="5">The sequence shown here is derived from an EMBL/GenBank/DDBJ whole genome shotgun (WGS) entry which is preliminary data.</text>
</comment>
<gene>
    <name evidence="5" type="ORF">GCM10020369_08660</name>
</gene>
<dbReference type="SUPFAM" id="SSF51215">
    <property type="entry name" value="Regulatory protein AraC"/>
    <property type="match status" value="1"/>
</dbReference>
<dbReference type="SMART" id="SM00342">
    <property type="entry name" value="HTH_ARAC"/>
    <property type="match status" value="1"/>
</dbReference>
<evidence type="ECO:0000313" key="5">
    <source>
        <dbReference type="EMBL" id="GAA3383302.1"/>
    </source>
</evidence>
<reference evidence="6" key="1">
    <citation type="journal article" date="2019" name="Int. J. Syst. Evol. Microbiol.">
        <title>The Global Catalogue of Microorganisms (GCM) 10K type strain sequencing project: providing services to taxonomists for standard genome sequencing and annotation.</title>
        <authorList>
            <consortium name="The Broad Institute Genomics Platform"/>
            <consortium name="The Broad Institute Genome Sequencing Center for Infectious Disease"/>
            <person name="Wu L."/>
            <person name="Ma J."/>
        </authorList>
    </citation>
    <scope>NUCLEOTIDE SEQUENCE [LARGE SCALE GENOMIC DNA]</scope>
    <source>
        <strain evidence="6">JCM 9458</strain>
    </source>
</reference>